<gene>
    <name evidence="1" type="ORF">ILEXP_LOCUS3531</name>
</gene>
<dbReference type="EMBL" id="CAUOFW020000759">
    <property type="protein sequence ID" value="CAK9136548.1"/>
    <property type="molecule type" value="Genomic_DNA"/>
</dbReference>
<reference evidence="1 2" key="1">
    <citation type="submission" date="2024-02" db="EMBL/GenBank/DDBJ databases">
        <authorList>
            <person name="Vignale AGUSTIN F."/>
            <person name="Sosa J E."/>
            <person name="Modenutti C."/>
        </authorList>
    </citation>
    <scope>NUCLEOTIDE SEQUENCE [LARGE SCALE GENOMIC DNA]</scope>
</reference>
<dbReference type="Proteomes" id="UP001642360">
    <property type="component" value="Unassembled WGS sequence"/>
</dbReference>
<dbReference type="SUPFAM" id="SSF52833">
    <property type="entry name" value="Thioredoxin-like"/>
    <property type="match status" value="1"/>
</dbReference>
<dbReference type="InterPro" id="IPR036249">
    <property type="entry name" value="Thioredoxin-like_sf"/>
</dbReference>
<dbReference type="Gene3D" id="3.40.30.10">
    <property type="entry name" value="Glutaredoxin"/>
    <property type="match status" value="1"/>
</dbReference>
<dbReference type="PANTHER" id="PTHR45815">
    <property type="entry name" value="PROTEIN DISULFIDE-ISOMERASE A6"/>
    <property type="match status" value="1"/>
</dbReference>
<protein>
    <submittedName>
        <fullName evidence="1">Uncharacterized protein</fullName>
    </submittedName>
</protein>
<comment type="caution">
    <text evidence="1">The sequence shown here is derived from an EMBL/GenBank/DDBJ whole genome shotgun (WGS) entry which is preliminary data.</text>
</comment>
<organism evidence="1 2">
    <name type="scientific">Ilex paraguariensis</name>
    <name type="common">yerba mate</name>
    <dbReference type="NCBI Taxonomy" id="185542"/>
    <lineage>
        <taxon>Eukaryota</taxon>
        <taxon>Viridiplantae</taxon>
        <taxon>Streptophyta</taxon>
        <taxon>Embryophyta</taxon>
        <taxon>Tracheophyta</taxon>
        <taxon>Spermatophyta</taxon>
        <taxon>Magnoliopsida</taxon>
        <taxon>eudicotyledons</taxon>
        <taxon>Gunneridae</taxon>
        <taxon>Pentapetalae</taxon>
        <taxon>asterids</taxon>
        <taxon>campanulids</taxon>
        <taxon>Aquifoliales</taxon>
        <taxon>Aquifoliaceae</taxon>
        <taxon>Ilex</taxon>
    </lineage>
</organism>
<dbReference type="AlphaFoldDB" id="A0ABC8QUX0"/>
<proteinExistence type="predicted"/>
<accession>A0ABC8QUX0</accession>
<name>A0ABC8QUX0_9AQUA</name>
<evidence type="ECO:0000313" key="2">
    <source>
        <dbReference type="Proteomes" id="UP001642360"/>
    </source>
</evidence>
<sequence length="179" mass="20249">MACFIYCFDMYWVCPMLVIVRVIPFTCTLFDELKFFYLPKKVLEQVETIVSPPEVTEMTGPDVMEEKCGSAAIRFVAYFSDIFDSKVEGRNKYLELLLSVAEKFKKSPYSYVWAAAGKQPDLENHVGVGGYGYPALVAMNVKKGAYTSLRSAFERDQIVEFVKEAEYGGKGNLPLEEPL</sequence>
<keyword evidence="2" id="KW-1185">Reference proteome</keyword>
<dbReference type="PANTHER" id="PTHR45815:SF3">
    <property type="entry name" value="PROTEIN DISULFIDE-ISOMERASE A6"/>
    <property type="match status" value="1"/>
</dbReference>
<evidence type="ECO:0000313" key="1">
    <source>
        <dbReference type="EMBL" id="CAK9136548.1"/>
    </source>
</evidence>